<gene>
    <name evidence="1" type="ORF">NCTC10327_00024</name>
</gene>
<dbReference type="AlphaFoldDB" id="A0A7Z8Y729"/>
<dbReference type="RefSeq" id="WP_185933512.1">
    <property type="nucleotide sequence ID" value="NZ_UYIO01000001.1"/>
</dbReference>
<reference evidence="1 2" key="1">
    <citation type="submission" date="2018-11" db="EMBL/GenBank/DDBJ databases">
        <authorList>
            <consortium name="Pathogen Informatics"/>
        </authorList>
    </citation>
    <scope>NUCLEOTIDE SEQUENCE [LARGE SCALE GENOMIC DNA]</scope>
    <source>
        <strain evidence="1 2">NCTC10327</strain>
    </source>
</reference>
<comment type="caution">
    <text evidence="1">The sequence shown here is derived from an EMBL/GenBank/DDBJ whole genome shotgun (WGS) entry which is preliminary data.</text>
</comment>
<dbReference type="Gene3D" id="3.30.70.240">
    <property type="match status" value="1"/>
</dbReference>
<evidence type="ECO:0000313" key="1">
    <source>
        <dbReference type="EMBL" id="VDG75294.1"/>
    </source>
</evidence>
<sequence length="51" mass="5729">MFAVLQLVAVPERIHGYVSRFLSEASPGLYVGVISLSVVERLWERLSVQPE</sequence>
<evidence type="ECO:0000313" key="2">
    <source>
        <dbReference type="Proteomes" id="UP000269974"/>
    </source>
</evidence>
<accession>A0A7Z8Y729</accession>
<name>A0A7Z8Y729_9ACTO</name>
<organism evidence="1 2">
    <name type="scientific">Actinobaculum suis</name>
    <dbReference type="NCBI Taxonomy" id="1657"/>
    <lineage>
        <taxon>Bacteria</taxon>
        <taxon>Bacillati</taxon>
        <taxon>Actinomycetota</taxon>
        <taxon>Actinomycetes</taxon>
        <taxon>Actinomycetales</taxon>
        <taxon>Actinomycetaceae</taxon>
        <taxon>Actinobaculum</taxon>
    </lineage>
</organism>
<dbReference type="Proteomes" id="UP000269974">
    <property type="component" value="Unassembled WGS sequence"/>
</dbReference>
<proteinExistence type="predicted"/>
<protein>
    <submittedName>
        <fullName evidence="1">CRISPR-associated protein (Cas_Cas2CT1978)</fullName>
    </submittedName>
</protein>
<dbReference type="EMBL" id="UYIO01000001">
    <property type="protein sequence ID" value="VDG75294.1"/>
    <property type="molecule type" value="Genomic_DNA"/>
</dbReference>
<dbReference type="InterPro" id="IPR010152">
    <property type="entry name" value="CRISPR-assoc_prot_Cas2_sub"/>
</dbReference>
<dbReference type="Pfam" id="PF09707">
    <property type="entry name" value="Cas_Cas2CT1978"/>
    <property type="match status" value="1"/>
</dbReference>